<dbReference type="Proteomes" id="UP000067626">
    <property type="component" value="Chromosome"/>
</dbReference>
<sequence>MVGRAGFANGSGKDVGHQLLEHAPVVPRVIEKARRADEKLVALVQERPVTSLCVAALAGYLLGRIATRIG</sequence>
<dbReference type="STRING" id="52.CMC5_007910"/>
<evidence type="ECO:0008006" key="3">
    <source>
        <dbReference type="Google" id="ProtNLM"/>
    </source>
</evidence>
<gene>
    <name evidence="1" type="ORF">CMC5_007910</name>
</gene>
<name>A0A0K1E724_CHOCO</name>
<accession>A0A0K1E724</accession>
<dbReference type="AlphaFoldDB" id="A0A0K1E724"/>
<organism evidence="1 2">
    <name type="scientific">Chondromyces crocatus</name>
    <dbReference type="NCBI Taxonomy" id="52"/>
    <lineage>
        <taxon>Bacteria</taxon>
        <taxon>Pseudomonadati</taxon>
        <taxon>Myxococcota</taxon>
        <taxon>Polyangia</taxon>
        <taxon>Polyangiales</taxon>
        <taxon>Polyangiaceae</taxon>
        <taxon>Chondromyces</taxon>
    </lineage>
</organism>
<reference evidence="1 2" key="1">
    <citation type="submission" date="2015-07" db="EMBL/GenBank/DDBJ databases">
        <title>Genome analysis of myxobacterium Chondromyces crocatus Cm c5 reveals a high potential for natural compound synthesis and the genetic basis for the loss of fruiting body formation.</title>
        <authorList>
            <person name="Zaburannyi N."/>
            <person name="Bunk B."/>
            <person name="Maier J."/>
            <person name="Overmann J."/>
            <person name="Mueller R."/>
        </authorList>
    </citation>
    <scope>NUCLEOTIDE SEQUENCE [LARGE SCALE GENOMIC DNA]</scope>
    <source>
        <strain evidence="1 2">Cm c5</strain>
    </source>
</reference>
<evidence type="ECO:0000313" key="1">
    <source>
        <dbReference type="EMBL" id="AKT36671.1"/>
    </source>
</evidence>
<dbReference type="KEGG" id="ccro:CMC5_007910"/>
<protein>
    <recommendedName>
        <fullName evidence="3">DUF883 domain-containing protein</fullName>
    </recommendedName>
</protein>
<dbReference type="EMBL" id="CP012159">
    <property type="protein sequence ID" value="AKT36671.1"/>
    <property type="molecule type" value="Genomic_DNA"/>
</dbReference>
<keyword evidence="2" id="KW-1185">Reference proteome</keyword>
<proteinExistence type="predicted"/>
<evidence type="ECO:0000313" key="2">
    <source>
        <dbReference type="Proteomes" id="UP000067626"/>
    </source>
</evidence>